<dbReference type="PATRIC" id="fig|161896.4.peg.1213"/>
<dbReference type="HOGENOM" id="CLU_2521904_0_0_11"/>
<dbReference type="KEGG" id="ccj:UL81_06185"/>
<keyword evidence="2" id="KW-1185">Reference proteome</keyword>
<gene>
    <name evidence="1" type="ORF">UL81_06185</name>
</gene>
<protein>
    <submittedName>
        <fullName evidence="1">Uncharacterized protein</fullName>
    </submittedName>
</protein>
<sequence>MPWPFLVLLWEKRIGVEYLVVDYQFIVNTLFLSLLLEVSNLLGIKAIESNNQSAGHYEDCRHNNADDPLCWLCCLCHEIYTAFA</sequence>
<evidence type="ECO:0000313" key="2">
    <source>
        <dbReference type="Proteomes" id="UP000033566"/>
    </source>
</evidence>
<organism evidence="1 2">
    <name type="scientific">Corynebacterium camporealensis</name>
    <dbReference type="NCBI Taxonomy" id="161896"/>
    <lineage>
        <taxon>Bacteria</taxon>
        <taxon>Bacillati</taxon>
        <taxon>Actinomycetota</taxon>
        <taxon>Actinomycetes</taxon>
        <taxon>Mycobacteriales</taxon>
        <taxon>Corynebacteriaceae</taxon>
        <taxon>Corynebacterium</taxon>
    </lineage>
</organism>
<dbReference type="Proteomes" id="UP000033566">
    <property type="component" value="Chromosome"/>
</dbReference>
<dbReference type="EMBL" id="CP011311">
    <property type="protein sequence ID" value="AKE39200.1"/>
    <property type="molecule type" value="Genomic_DNA"/>
</dbReference>
<dbReference type="AlphaFoldDB" id="A0A0F6QWW2"/>
<accession>A0A0F6QWW2</accession>
<name>A0A0F6QWW2_9CORY</name>
<evidence type="ECO:0000313" key="1">
    <source>
        <dbReference type="EMBL" id="AKE39200.1"/>
    </source>
</evidence>
<reference evidence="1 2" key="1">
    <citation type="journal article" date="2015" name="Genome Announc.">
        <title>Complete Genome Sequence of Corynebacterium camporealensis DSM 44610, Isolated from the Milk of a Manchega Sheep with Subclinical Mastitis.</title>
        <authorList>
            <person name="Ruckert C."/>
            <person name="Albersmeier A."/>
            <person name="Winkler A."/>
            <person name="Tauch A."/>
        </authorList>
    </citation>
    <scope>NUCLEOTIDE SEQUENCE [LARGE SCALE GENOMIC DNA]</scope>
    <source>
        <strain evidence="1 2">DSM 44610</strain>
    </source>
</reference>
<proteinExistence type="predicted"/>